<organism evidence="3 4">
    <name type="scientific">Pedobacter caeni</name>
    <dbReference type="NCBI Taxonomy" id="288992"/>
    <lineage>
        <taxon>Bacteria</taxon>
        <taxon>Pseudomonadati</taxon>
        <taxon>Bacteroidota</taxon>
        <taxon>Sphingobacteriia</taxon>
        <taxon>Sphingobacteriales</taxon>
        <taxon>Sphingobacteriaceae</taxon>
        <taxon>Pedobacter</taxon>
    </lineage>
</organism>
<keyword evidence="4" id="KW-1185">Reference proteome</keyword>
<dbReference type="OrthoDB" id="886912at2"/>
<evidence type="ECO:0000313" key="4">
    <source>
        <dbReference type="Proteomes" id="UP000184287"/>
    </source>
</evidence>
<keyword evidence="2" id="KW-0472">Membrane</keyword>
<sequence>MAMFKIDQSLSVYGLLIHFVIAMIFTLSFILVIPEYWGAAFGYFAFCVVLFTQQRLHRNSFRVGMMFLKLNHYEAALESFTRSLEYFEEHPVLDKYRWPLLISTSSFTCKEMCLRNITACHVLLKNKEQASFYYDTLLCINADWKLKMPWYDEFLNKFY</sequence>
<dbReference type="InterPro" id="IPR019734">
    <property type="entry name" value="TPR_rpt"/>
</dbReference>
<gene>
    <name evidence="3" type="ORF">SAMN04488522_10151</name>
</gene>
<accession>A0A1M4T1Q4</accession>
<dbReference type="STRING" id="288992.SAMN04488522_10151"/>
<evidence type="ECO:0000256" key="1">
    <source>
        <dbReference type="PROSITE-ProRule" id="PRU00339"/>
    </source>
</evidence>
<dbReference type="EMBL" id="FQUQ01000001">
    <property type="protein sequence ID" value="SHE38383.1"/>
    <property type="molecule type" value="Genomic_DNA"/>
</dbReference>
<reference evidence="4" key="1">
    <citation type="submission" date="2016-11" db="EMBL/GenBank/DDBJ databases">
        <authorList>
            <person name="Varghese N."/>
            <person name="Submissions S."/>
        </authorList>
    </citation>
    <scope>NUCLEOTIDE SEQUENCE [LARGE SCALE GENOMIC DNA]</scope>
    <source>
        <strain evidence="4">DSM 16990</strain>
    </source>
</reference>
<name>A0A1M4T1Q4_9SPHI</name>
<dbReference type="AlphaFoldDB" id="A0A1M4T1Q4"/>
<evidence type="ECO:0000313" key="3">
    <source>
        <dbReference type="EMBL" id="SHE38383.1"/>
    </source>
</evidence>
<feature type="transmembrane region" description="Helical" evidence="2">
    <location>
        <begin position="12"/>
        <end position="30"/>
    </location>
</feature>
<keyword evidence="2" id="KW-0812">Transmembrane</keyword>
<keyword evidence="2" id="KW-1133">Transmembrane helix</keyword>
<dbReference type="Proteomes" id="UP000184287">
    <property type="component" value="Unassembled WGS sequence"/>
</dbReference>
<proteinExistence type="predicted"/>
<dbReference type="SUPFAM" id="SSF48452">
    <property type="entry name" value="TPR-like"/>
    <property type="match status" value="1"/>
</dbReference>
<dbReference type="InterPro" id="IPR011990">
    <property type="entry name" value="TPR-like_helical_dom_sf"/>
</dbReference>
<evidence type="ECO:0000256" key="2">
    <source>
        <dbReference type="SAM" id="Phobius"/>
    </source>
</evidence>
<protein>
    <submittedName>
        <fullName evidence="3">Uncharacterized protein</fullName>
    </submittedName>
</protein>
<dbReference type="RefSeq" id="WP_143166648.1">
    <property type="nucleotide sequence ID" value="NZ_FQUQ01000001.1"/>
</dbReference>
<feature type="transmembrane region" description="Helical" evidence="2">
    <location>
        <begin position="36"/>
        <end position="52"/>
    </location>
</feature>
<keyword evidence="1" id="KW-0802">TPR repeat</keyword>
<dbReference type="PROSITE" id="PS50005">
    <property type="entry name" value="TPR"/>
    <property type="match status" value="1"/>
</dbReference>
<feature type="repeat" description="TPR" evidence="1">
    <location>
        <begin position="57"/>
        <end position="90"/>
    </location>
</feature>